<proteinExistence type="predicted"/>
<dbReference type="Proteomes" id="UP001221142">
    <property type="component" value="Unassembled WGS sequence"/>
</dbReference>
<evidence type="ECO:0008006" key="3">
    <source>
        <dbReference type="Google" id="ProtNLM"/>
    </source>
</evidence>
<name>A0AAD7BWI3_9AGAR</name>
<protein>
    <recommendedName>
        <fullName evidence="3">Prolyl 4-hydroxylase alpha subunit domain-containing protein</fullName>
    </recommendedName>
</protein>
<dbReference type="EMBL" id="JARKIF010000008">
    <property type="protein sequence ID" value="KAJ7632499.1"/>
    <property type="molecule type" value="Genomic_DNA"/>
</dbReference>
<gene>
    <name evidence="1" type="ORF">FB45DRAFT_1026664</name>
</gene>
<dbReference type="AlphaFoldDB" id="A0AAD7BWI3"/>
<sequence>MPKPSPPKKQKPSVVFPDIAPKSQVECQTLLEDQIILLDNIFSPGECKSFVKFIDSLPLELTPPKKRGEAERHNYRHSITSTEFAARLYEMFGPHLPFAAHSFNSNIRVYKYTESQHFGPHYDDDYRDAITGAKSQWTLLLYLTGYEDGVQGGEVVDHFFLFTHLIGLRRCSTRTNKSSKPPSPGELLYCIDMVETVYSTRDHPFCAA</sequence>
<reference evidence="1" key="1">
    <citation type="submission" date="2023-03" db="EMBL/GenBank/DDBJ databases">
        <title>Massive genome expansion in bonnet fungi (Mycena s.s.) driven by repeated elements and novel gene families across ecological guilds.</title>
        <authorList>
            <consortium name="Lawrence Berkeley National Laboratory"/>
            <person name="Harder C.B."/>
            <person name="Miyauchi S."/>
            <person name="Viragh M."/>
            <person name="Kuo A."/>
            <person name="Thoen E."/>
            <person name="Andreopoulos B."/>
            <person name="Lu D."/>
            <person name="Skrede I."/>
            <person name="Drula E."/>
            <person name="Henrissat B."/>
            <person name="Morin E."/>
            <person name="Kohler A."/>
            <person name="Barry K."/>
            <person name="LaButti K."/>
            <person name="Morin E."/>
            <person name="Salamov A."/>
            <person name="Lipzen A."/>
            <person name="Mereny Z."/>
            <person name="Hegedus B."/>
            <person name="Baldrian P."/>
            <person name="Stursova M."/>
            <person name="Weitz H."/>
            <person name="Taylor A."/>
            <person name="Grigoriev I.V."/>
            <person name="Nagy L.G."/>
            <person name="Martin F."/>
            <person name="Kauserud H."/>
        </authorList>
    </citation>
    <scope>NUCLEOTIDE SEQUENCE</scope>
    <source>
        <strain evidence="1">9284</strain>
    </source>
</reference>
<organism evidence="1 2">
    <name type="scientific">Roridomyces roridus</name>
    <dbReference type="NCBI Taxonomy" id="1738132"/>
    <lineage>
        <taxon>Eukaryota</taxon>
        <taxon>Fungi</taxon>
        <taxon>Dikarya</taxon>
        <taxon>Basidiomycota</taxon>
        <taxon>Agaricomycotina</taxon>
        <taxon>Agaricomycetes</taxon>
        <taxon>Agaricomycetidae</taxon>
        <taxon>Agaricales</taxon>
        <taxon>Marasmiineae</taxon>
        <taxon>Mycenaceae</taxon>
        <taxon>Roridomyces</taxon>
    </lineage>
</organism>
<comment type="caution">
    <text evidence="1">The sequence shown here is derived from an EMBL/GenBank/DDBJ whole genome shotgun (WGS) entry which is preliminary data.</text>
</comment>
<evidence type="ECO:0000313" key="1">
    <source>
        <dbReference type="EMBL" id="KAJ7632499.1"/>
    </source>
</evidence>
<dbReference type="Gene3D" id="2.60.120.620">
    <property type="entry name" value="q2cbj1_9rhob like domain"/>
    <property type="match status" value="1"/>
</dbReference>
<evidence type="ECO:0000313" key="2">
    <source>
        <dbReference type="Proteomes" id="UP001221142"/>
    </source>
</evidence>
<keyword evidence="2" id="KW-1185">Reference proteome</keyword>
<accession>A0AAD7BWI3</accession>